<dbReference type="AlphaFoldDB" id="A0AAJ0G5B9"/>
<organism evidence="2 3">
    <name type="scientific">Extremus antarcticus</name>
    <dbReference type="NCBI Taxonomy" id="702011"/>
    <lineage>
        <taxon>Eukaryota</taxon>
        <taxon>Fungi</taxon>
        <taxon>Dikarya</taxon>
        <taxon>Ascomycota</taxon>
        <taxon>Pezizomycotina</taxon>
        <taxon>Dothideomycetes</taxon>
        <taxon>Dothideomycetidae</taxon>
        <taxon>Mycosphaerellales</taxon>
        <taxon>Extremaceae</taxon>
        <taxon>Extremus</taxon>
    </lineage>
</organism>
<comment type="caution">
    <text evidence="2">The sequence shown here is derived from an EMBL/GenBank/DDBJ whole genome shotgun (WGS) entry which is preliminary data.</text>
</comment>
<feature type="region of interest" description="Disordered" evidence="1">
    <location>
        <begin position="1"/>
        <end position="54"/>
    </location>
</feature>
<sequence length="343" mass="39363">MPPKPTQYPGTVQSEPTLRRDSDTSRYSLTRPPPLAGLHHSRSRSTHAGRQDTQAAATEVRSNAGTALLPATAPPVRTWPAGWSDLPLELQLDVSERLSATELLTYIVPGHPFKHLIEAKEESIEATLIRRRKCELLAEIRAFDYHELSLFDALRHWVKYKAIPMVDSPRWYSGRGFAIRFTASQGRNIRDSEQMWVYVDTLLELHACLYGDAAVRPRRERDELLSILRPIQLPAWFKASHDDIENVINGRLGSPLIEDFRARRRARMPFETRTLMSTNPNNPHEDALFTNEQDFVSMFDLDLPADRRSDIDVIRHSRRVQLLSTLSGSRDGIQRPLREWHVH</sequence>
<proteinExistence type="predicted"/>
<accession>A0AAJ0G5B9</accession>
<dbReference type="Proteomes" id="UP001271007">
    <property type="component" value="Unassembled WGS sequence"/>
</dbReference>
<keyword evidence="3" id="KW-1185">Reference proteome</keyword>
<evidence type="ECO:0000256" key="1">
    <source>
        <dbReference type="SAM" id="MobiDB-lite"/>
    </source>
</evidence>
<reference evidence="2" key="1">
    <citation type="submission" date="2023-04" db="EMBL/GenBank/DDBJ databases">
        <title>Black Yeasts Isolated from many extreme environments.</title>
        <authorList>
            <person name="Coleine C."/>
            <person name="Stajich J.E."/>
            <person name="Selbmann L."/>
        </authorList>
    </citation>
    <scope>NUCLEOTIDE SEQUENCE</scope>
    <source>
        <strain evidence="2">CCFEE 5312</strain>
    </source>
</reference>
<evidence type="ECO:0000313" key="3">
    <source>
        <dbReference type="Proteomes" id="UP001271007"/>
    </source>
</evidence>
<gene>
    <name evidence="2" type="ORF">LTR09_010858</name>
</gene>
<name>A0AAJ0G5B9_9PEZI</name>
<protein>
    <submittedName>
        <fullName evidence="2">Uncharacterized protein</fullName>
    </submittedName>
</protein>
<evidence type="ECO:0000313" key="2">
    <source>
        <dbReference type="EMBL" id="KAK3047744.1"/>
    </source>
</evidence>
<dbReference type="EMBL" id="JAWDJX010000057">
    <property type="protein sequence ID" value="KAK3047744.1"/>
    <property type="molecule type" value="Genomic_DNA"/>
</dbReference>